<sequence>MAYLIHYTVLALHLAGPRPLIQPSPFIASYTAANRLILPTCIGGTLLSRLLEFEGHVSPHRLSSSRLLHLPPLRPTVVRQGSTHQPRIQRHHTTFAEWRATEKAYKKEGEKEADKPCTPTRFETPAPDGRRCRERSSGSPSPPATIQPPIRPTSDDDA</sequence>
<feature type="compositionally biased region" description="Pro residues" evidence="1">
    <location>
        <begin position="140"/>
        <end position="151"/>
    </location>
</feature>
<gene>
    <name evidence="2" type="ORF">BU16DRAFT_560215</name>
</gene>
<organism evidence="2 3">
    <name type="scientific">Lophium mytilinum</name>
    <dbReference type="NCBI Taxonomy" id="390894"/>
    <lineage>
        <taxon>Eukaryota</taxon>
        <taxon>Fungi</taxon>
        <taxon>Dikarya</taxon>
        <taxon>Ascomycota</taxon>
        <taxon>Pezizomycotina</taxon>
        <taxon>Dothideomycetes</taxon>
        <taxon>Pleosporomycetidae</taxon>
        <taxon>Mytilinidiales</taxon>
        <taxon>Mytilinidiaceae</taxon>
        <taxon>Lophium</taxon>
    </lineage>
</organism>
<dbReference type="AlphaFoldDB" id="A0A6A6QWT2"/>
<dbReference type="Proteomes" id="UP000799750">
    <property type="component" value="Unassembled WGS sequence"/>
</dbReference>
<dbReference type="EMBL" id="MU004187">
    <property type="protein sequence ID" value="KAF2496908.1"/>
    <property type="molecule type" value="Genomic_DNA"/>
</dbReference>
<proteinExistence type="predicted"/>
<reference evidence="2" key="1">
    <citation type="journal article" date="2020" name="Stud. Mycol.">
        <title>101 Dothideomycetes genomes: a test case for predicting lifestyles and emergence of pathogens.</title>
        <authorList>
            <person name="Haridas S."/>
            <person name="Albert R."/>
            <person name="Binder M."/>
            <person name="Bloem J."/>
            <person name="Labutti K."/>
            <person name="Salamov A."/>
            <person name="Andreopoulos B."/>
            <person name="Baker S."/>
            <person name="Barry K."/>
            <person name="Bills G."/>
            <person name="Bluhm B."/>
            <person name="Cannon C."/>
            <person name="Castanera R."/>
            <person name="Culley D."/>
            <person name="Daum C."/>
            <person name="Ezra D."/>
            <person name="Gonzalez J."/>
            <person name="Henrissat B."/>
            <person name="Kuo A."/>
            <person name="Liang C."/>
            <person name="Lipzen A."/>
            <person name="Lutzoni F."/>
            <person name="Magnuson J."/>
            <person name="Mondo S."/>
            <person name="Nolan M."/>
            <person name="Ohm R."/>
            <person name="Pangilinan J."/>
            <person name="Park H.-J."/>
            <person name="Ramirez L."/>
            <person name="Alfaro M."/>
            <person name="Sun H."/>
            <person name="Tritt A."/>
            <person name="Yoshinaga Y."/>
            <person name="Zwiers L.-H."/>
            <person name="Turgeon B."/>
            <person name="Goodwin S."/>
            <person name="Spatafora J."/>
            <person name="Crous P."/>
            <person name="Grigoriev I."/>
        </authorList>
    </citation>
    <scope>NUCLEOTIDE SEQUENCE</scope>
    <source>
        <strain evidence="2">CBS 269.34</strain>
    </source>
</reference>
<keyword evidence="3" id="KW-1185">Reference proteome</keyword>
<evidence type="ECO:0000256" key="1">
    <source>
        <dbReference type="SAM" id="MobiDB-lite"/>
    </source>
</evidence>
<feature type="region of interest" description="Disordered" evidence="1">
    <location>
        <begin position="78"/>
        <end position="97"/>
    </location>
</feature>
<accession>A0A6A6QWT2</accession>
<name>A0A6A6QWT2_9PEZI</name>
<evidence type="ECO:0000313" key="3">
    <source>
        <dbReference type="Proteomes" id="UP000799750"/>
    </source>
</evidence>
<feature type="region of interest" description="Disordered" evidence="1">
    <location>
        <begin position="102"/>
        <end position="158"/>
    </location>
</feature>
<feature type="compositionally biased region" description="Basic and acidic residues" evidence="1">
    <location>
        <begin position="102"/>
        <end position="115"/>
    </location>
</feature>
<dbReference type="OrthoDB" id="10500691at2759"/>
<protein>
    <submittedName>
        <fullName evidence="2">Uncharacterized protein</fullName>
    </submittedName>
</protein>
<evidence type="ECO:0000313" key="2">
    <source>
        <dbReference type="EMBL" id="KAF2496908.1"/>
    </source>
</evidence>